<dbReference type="InterPro" id="IPR019797">
    <property type="entry name" value="Glutamate_5-kinase_CS"/>
</dbReference>
<comment type="similarity">
    <text evidence="2">In the C-terminal section; belongs to the gamma-glutamyl phosphate reductase family.</text>
</comment>
<comment type="similarity">
    <text evidence="2">In the N-terminal section; belongs to the glutamate 5-kinase family.</text>
</comment>
<comment type="catalytic activity">
    <reaction evidence="2">
        <text>L-glutamate 5-semialdehyde + phosphate + NADP(+) = L-glutamyl 5-phosphate + NADPH + H(+)</text>
        <dbReference type="Rhea" id="RHEA:19541"/>
        <dbReference type="ChEBI" id="CHEBI:15378"/>
        <dbReference type="ChEBI" id="CHEBI:43474"/>
        <dbReference type="ChEBI" id="CHEBI:57783"/>
        <dbReference type="ChEBI" id="CHEBI:58066"/>
        <dbReference type="ChEBI" id="CHEBI:58274"/>
        <dbReference type="ChEBI" id="CHEBI:58349"/>
        <dbReference type="EC" id="1.2.1.41"/>
    </reaction>
</comment>
<keyword evidence="2" id="KW-0547">Nucleotide-binding</keyword>
<dbReference type="EC" id="1.2.1.41" evidence="2"/>
<dbReference type="PROSITE" id="PS00902">
    <property type="entry name" value="GLUTAMATE_5_KINASE"/>
    <property type="match status" value="1"/>
</dbReference>
<dbReference type="GO" id="GO:0004350">
    <property type="term" value="F:glutamate-5-semialdehyde dehydrogenase activity"/>
    <property type="evidence" value="ECO:0007669"/>
    <property type="project" value="InterPro"/>
</dbReference>
<evidence type="ECO:0000256" key="2">
    <source>
        <dbReference type="PIRNR" id="PIRNR036429"/>
    </source>
</evidence>
<dbReference type="InterPro" id="IPR001048">
    <property type="entry name" value="Asp/Glu/Uridylate_kinase"/>
</dbReference>
<evidence type="ECO:0000259" key="4">
    <source>
        <dbReference type="Pfam" id="PF00171"/>
    </source>
</evidence>
<organism evidence="6 7">
    <name type="scientific">Allacma fusca</name>
    <dbReference type="NCBI Taxonomy" id="39272"/>
    <lineage>
        <taxon>Eukaryota</taxon>
        <taxon>Metazoa</taxon>
        <taxon>Ecdysozoa</taxon>
        <taxon>Arthropoda</taxon>
        <taxon>Hexapoda</taxon>
        <taxon>Collembola</taxon>
        <taxon>Symphypleona</taxon>
        <taxon>Sminthuridae</taxon>
        <taxon>Allacma</taxon>
    </lineage>
</organism>
<dbReference type="PANTHER" id="PTHR11063:SF8">
    <property type="entry name" value="DELTA-1-PYRROLINE-5-CARBOXYLATE SYNTHASE"/>
    <property type="match status" value="1"/>
</dbReference>
<feature type="compositionally biased region" description="Polar residues" evidence="3">
    <location>
        <begin position="1"/>
        <end position="16"/>
    </location>
</feature>
<dbReference type="OrthoDB" id="1934954at2759"/>
<dbReference type="InterPro" id="IPR000965">
    <property type="entry name" value="GPR_dom"/>
</dbReference>
<dbReference type="CDD" id="cd07079">
    <property type="entry name" value="ALDH_F18-19_ProA-GPR"/>
    <property type="match status" value="1"/>
</dbReference>
<dbReference type="InterPro" id="IPR005715">
    <property type="entry name" value="Glu_5kinase/COase_Synthase"/>
</dbReference>
<keyword evidence="2" id="KW-0418">Kinase</keyword>
<dbReference type="Proteomes" id="UP000708208">
    <property type="component" value="Unassembled WGS sequence"/>
</dbReference>
<comment type="caution">
    <text evidence="6">The sequence shown here is derived from an EMBL/GenBank/DDBJ whole genome shotgun (WGS) entry which is preliminary data.</text>
</comment>
<evidence type="ECO:0000313" key="6">
    <source>
        <dbReference type="EMBL" id="CAG7835283.1"/>
    </source>
</evidence>
<proteinExistence type="inferred from homology"/>
<dbReference type="NCBIfam" id="TIGR00407">
    <property type="entry name" value="proA"/>
    <property type="match status" value="1"/>
</dbReference>
<protein>
    <recommendedName>
        <fullName evidence="2">Delta-1-pyrroline-5-carboxylate synthase</fullName>
    </recommendedName>
    <domain>
        <recommendedName>
            <fullName evidence="2">Glutamate 5-kinase</fullName>
            <shortName evidence="2">GK</shortName>
            <ecNumber evidence="2">2.7.2.11</ecNumber>
        </recommendedName>
        <alternativeName>
            <fullName evidence="2">Gamma-glutamyl kinase</fullName>
        </alternativeName>
    </domain>
    <domain>
        <recommendedName>
            <fullName evidence="2">Gamma-glutamyl phosphate reductase</fullName>
            <shortName evidence="2">GPR</shortName>
            <ecNumber evidence="2">1.2.1.41</ecNumber>
        </recommendedName>
        <alternativeName>
            <fullName evidence="2">Glutamate-5-semialdehyde dehydrogenase</fullName>
        </alternativeName>
        <alternativeName>
            <fullName evidence="2">Glutamyl-gamma-semialdehyde dehydrogenase</fullName>
        </alternativeName>
    </domain>
</protein>
<dbReference type="EMBL" id="CAJVCH010570578">
    <property type="protein sequence ID" value="CAG7835283.1"/>
    <property type="molecule type" value="Genomic_DNA"/>
</dbReference>
<dbReference type="NCBIfam" id="TIGR01092">
    <property type="entry name" value="P5CS"/>
    <property type="match status" value="1"/>
</dbReference>
<sequence>MSATSTQDKPIATSISEPDCISPSKNGHKFTISSRSEIPNARRIVVKVGSAVLTRDDDFGLALGRVASLVEQVANLQNGGREVILVSSGAVALGKQLLAPKRDLSVKHSPKRYHGLNGNKIQVDPRTAAAVGQLDLMYTYKSMFAQYGVQIAQVLLTQQNFADASARKLFFETISELLALNVLPIVNTNDAVEAFQIYNELEGGITVNDNDSLAALVSNEFQADLMILISNVDGVLTGPPGTFGSRLLHTYCPDTIQEGVKFGEKSAVGCGGMQSKVSAAIWALNNGTAVIICNGSKQGTLNGIMTGKRIGTLFTAHVNGTRSSEAIAELAKEGGRRLANLDGATRSEIIKRIGELLITRKTDIMTGNNRDLENAKEKLGSAEYDRLKLTDAKITSLAAGLEQMARDSVDILGRTVKRTLLANGLELQQVKVPIGLLMVIFEARPDCLPQIAALSIASGNGLVLKGGKEAVHTNNALMSIVSEALLTQGVQNAIQMVVSREDANEIIGLGMVDLIIPRGSSALVKSVTAQAQGVPVLGHAEGICHIYVDTDANLDKALHTVKDAKCSYPAACNAVETILIHKELLSKGNFLTRLSDLLMSNNVEIYVGPNLHKEMPSKFPVAKTLKTEYSRLACTIEVVSDVSEAISHINSFGSSHTEAIITENEEAANEFLKRVDSACVFHNASTRFADGYRFGLGAEVGISTGRIHARGPVGVEGLLTTKWILHGQGDAASDFGPGGKSYKHVQLPLDPQIPI</sequence>
<dbReference type="AlphaFoldDB" id="A0A8J2LNM1"/>
<dbReference type="HAMAP" id="MF_00412">
    <property type="entry name" value="ProA"/>
    <property type="match status" value="1"/>
</dbReference>
<feature type="region of interest" description="Disordered" evidence="3">
    <location>
        <begin position="1"/>
        <end position="28"/>
    </location>
</feature>
<evidence type="ECO:0000256" key="1">
    <source>
        <dbReference type="ARBA" id="ARBA00023002"/>
    </source>
</evidence>
<keyword evidence="2" id="KW-0067">ATP-binding</keyword>
<dbReference type="NCBIfam" id="TIGR01027">
    <property type="entry name" value="proB"/>
    <property type="match status" value="1"/>
</dbReference>
<dbReference type="GO" id="GO:0005739">
    <property type="term" value="C:mitochondrion"/>
    <property type="evidence" value="ECO:0007669"/>
    <property type="project" value="TreeGrafter"/>
</dbReference>
<evidence type="ECO:0000259" key="5">
    <source>
        <dbReference type="Pfam" id="PF00696"/>
    </source>
</evidence>
<dbReference type="PROSITE" id="PS01223">
    <property type="entry name" value="PROA"/>
    <property type="match status" value="1"/>
</dbReference>
<dbReference type="EC" id="2.7.2.11" evidence="2"/>
<name>A0A8J2LNM1_9HEXA</name>
<dbReference type="InterPro" id="IPR015590">
    <property type="entry name" value="Aldehyde_DH_dom"/>
</dbReference>
<evidence type="ECO:0000313" key="7">
    <source>
        <dbReference type="Proteomes" id="UP000708208"/>
    </source>
</evidence>
<dbReference type="InterPro" id="IPR005766">
    <property type="entry name" value="P5_carboxy_syn"/>
</dbReference>
<reference evidence="6" key="1">
    <citation type="submission" date="2021-06" db="EMBL/GenBank/DDBJ databases">
        <authorList>
            <person name="Hodson N. C."/>
            <person name="Mongue J. A."/>
            <person name="Jaron S. K."/>
        </authorList>
    </citation>
    <scope>NUCLEOTIDE SEQUENCE</scope>
</reference>
<keyword evidence="7" id="KW-1185">Reference proteome</keyword>
<gene>
    <name evidence="6" type="ORF">AFUS01_LOCUS44676</name>
</gene>
<keyword evidence="1 2" id="KW-0560">Oxidoreductase</keyword>
<comment type="catalytic activity">
    <reaction evidence="2">
        <text>L-glutamate + ATP = L-glutamyl 5-phosphate + ADP</text>
        <dbReference type="Rhea" id="RHEA:14877"/>
        <dbReference type="ChEBI" id="CHEBI:29985"/>
        <dbReference type="ChEBI" id="CHEBI:30616"/>
        <dbReference type="ChEBI" id="CHEBI:58274"/>
        <dbReference type="ChEBI" id="CHEBI:456216"/>
        <dbReference type="EC" id="2.7.2.11"/>
    </reaction>
</comment>
<comment type="pathway">
    <text evidence="2">Amino-acid biosynthesis; L-proline biosynthesis; L-glutamate 5-semialdehyde from L-glutamate: step 1/2.</text>
</comment>
<keyword evidence="2" id="KW-0521">NADP</keyword>
<feature type="domain" description="Aspartate/glutamate/uridylate kinase" evidence="5">
    <location>
        <begin position="43"/>
        <end position="294"/>
    </location>
</feature>
<dbReference type="Pfam" id="PF00696">
    <property type="entry name" value="AA_kinase"/>
    <property type="match status" value="1"/>
</dbReference>
<feature type="domain" description="Aldehyde dehydrogenase" evidence="4">
    <location>
        <begin position="321"/>
        <end position="597"/>
    </location>
</feature>
<accession>A0A8J2LNM1</accession>
<dbReference type="Pfam" id="PF00171">
    <property type="entry name" value="Aldedh"/>
    <property type="match status" value="1"/>
</dbReference>
<comment type="pathway">
    <text evidence="2">Amino-acid biosynthesis; L-proline biosynthesis; L-glutamate 5-semialdehyde from L-glutamate: step 2/2.</text>
</comment>
<keyword evidence="2" id="KW-0808">Transferase</keyword>
<dbReference type="InterPro" id="IPR020593">
    <property type="entry name" value="G-glutamylP_reductase_CS"/>
</dbReference>
<dbReference type="PANTHER" id="PTHR11063">
    <property type="entry name" value="GLUTAMATE SEMIALDEHYDE DEHYDROGENASE"/>
    <property type="match status" value="1"/>
</dbReference>
<dbReference type="GO" id="GO:0004349">
    <property type="term" value="F:glutamate 5-kinase activity"/>
    <property type="evidence" value="ECO:0007669"/>
    <property type="project" value="InterPro"/>
</dbReference>
<evidence type="ECO:0000256" key="3">
    <source>
        <dbReference type="SAM" id="MobiDB-lite"/>
    </source>
</evidence>
<dbReference type="NCBIfam" id="NF001221">
    <property type="entry name" value="PRK00197.1"/>
    <property type="match status" value="1"/>
</dbReference>
<keyword evidence="2" id="KW-0641">Proline biosynthesis</keyword>
<keyword evidence="2" id="KW-0028">Amino-acid biosynthesis</keyword>
<dbReference type="HAMAP" id="MF_00456">
    <property type="entry name" value="ProB"/>
    <property type="match status" value="1"/>
</dbReference>
<dbReference type="PIRSF" id="PIRSF036429">
    <property type="entry name" value="P5C_syn"/>
    <property type="match status" value="1"/>
</dbReference>